<protein>
    <submittedName>
        <fullName evidence="1">Uncharacterized protein</fullName>
    </submittedName>
</protein>
<dbReference type="EnsemblMetazoa" id="PPA34074.1">
    <property type="protein sequence ID" value="PPA34074.1"/>
    <property type="gene ID" value="WBGene00272443"/>
</dbReference>
<reference evidence="2" key="1">
    <citation type="journal article" date="2008" name="Nat. Genet.">
        <title>The Pristionchus pacificus genome provides a unique perspective on nematode lifestyle and parasitism.</title>
        <authorList>
            <person name="Dieterich C."/>
            <person name="Clifton S.W."/>
            <person name="Schuster L.N."/>
            <person name="Chinwalla A."/>
            <person name="Delehaunty K."/>
            <person name="Dinkelacker I."/>
            <person name="Fulton L."/>
            <person name="Fulton R."/>
            <person name="Godfrey J."/>
            <person name="Minx P."/>
            <person name="Mitreva M."/>
            <person name="Roeseler W."/>
            <person name="Tian H."/>
            <person name="Witte H."/>
            <person name="Yang S.P."/>
            <person name="Wilson R.K."/>
            <person name="Sommer R.J."/>
        </authorList>
    </citation>
    <scope>NUCLEOTIDE SEQUENCE [LARGE SCALE GENOMIC DNA]</scope>
    <source>
        <strain evidence="2">PS312</strain>
    </source>
</reference>
<organism evidence="1 2">
    <name type="scientific">Pristionchus pacificus</name>
    <name type="common">Parasitic nematode worm</name>
    <dbReference type="NCBI Taxonomy" id="54126"/>
    <lineage>
        <taxon>Eukaryota</taxon>
        <taxon>Metazoa</taxon>
        <taxon>Ecdysozoa</taxon>
        <taxon>Nematoda</taxon>
        <taxon>Chromadorea</taxon>
        <taxon>Rhabditida</taxon>
        <taxon>Rhabditina</taxon>
        <taxon>Diplogasteromorpha</taxon>
        <taxon>Diplogasteroidea</taxon>
        <taxon>Neodiplogasteridae</taxon>
        <taxon>Pristionchus</taxon>
    </lineage>
</organism>
<evidence type="ECO:0000313" key="2">
    <source>
        <dbReference type="Proteomes" id="UP000005239"/>
    </source>
</evidence>
<evidence type="ECO:0000313" key="1">
    <source>
        <dbReference type="EnsemblMetazoa" id="PPA34074.1"/>
    </source>
</evidence>
<dbReference type="Proteomes" id="UP000005239">
    <property type="component" value="Unassembled WGS sequence"/>
</dbReference>
<dbReference type="AlphaFoldDB" id="A0A2A6BIE0"/>
<name>A0A2A6BIE0_PRIPA</name>
<reference evidence="1" key="2">
    <citation type="submission" date="2022-06" db="UniProtKB">
        <authorList>
            <consortium name="EnsemblMetazoa"/>
        </authorList>
    </citation>
    <scope>IDENTIFICATION</scope>
    <source>
        <strain evidence="1">PS312</strain>
    </source>
</reference>
<accession>A0A8R1UJW8</accession>
<keyword evidence="2" id="KW-1185">Reference proteome</keyword>
<proteinExistence type="predicted"/>
<sequence>MGPSGLPTAPPSSDPELFALGSKAVKLEDRWNVLGPAPLLAIKRLAIDAGEPTAETEDEAAEVIRAAARSELEQMRSNGVIVAPVCPPEIIPTASSSASKDQSSRSSVKIFEEDRWSGDITVLTR</sequence>
<accession>A0A2A6BIE0</accession>
<gene>
    <name evidence="1" type="primary">WBGene00272443</name>
</gene>